<organism evidence="4 5">
    <name type="scientific">Limulus polyphemus</name>
    <name type="common">Atlantic horseshoe crab</name>
    <dbReference type="NCBI Taxonomy" id="6850"/>
    <lineage>
        <taxon>Eukaryota</taxon>
        <taxon>Metazoa</taxon>
        <taxon>Ecdysozoa</taxon>
        <taxon>Arthropoda</taxon>
        <taxon>Chelicerata</taxon>
        <taxon>Merostomata</taxon>
        <taxon>Xiphosura</taxon>
        <taxon>Limulidae</taxon>
        <taxon>Limulus</taxon>
    </lineage>
</organism>
<dbReference type="InterPro" id="IPR009030">
    <property type="entry name" value="Growth_fac_rcpt_cys_sf"/>
</dbReference>
<feature type="non-terminal residue" evidence="5">
    <location>
        <position position="340"/>
    </location>
</feature>
<dbReference type="InterPro" id="IPR032778">
    <property type="entry name" value="GF_recep_IV"/>
</dbReference>
<dbReference type="CDD" id="cd00064">
    <property type="entry name" value="FU"/>
    <property type="match status" value="1"/>
</dbReference>
<evidence type="ECO:0000256" key="2">
    <source>
        <dbReference type="SAM" id="Phobius"/>
    </source>
</evidence>
<evidence type="ECO:0000313" key="4">
    <source>
        <dbReference type="Proteomes" id="UP000694941"/>
    </source>
</evidence>
<dbReference type="Pfam" id="PF14843">
    <property type="entry name" value="GF_recep_IV"/>
    <property type="match status" value="1"/>
</dbReference>
<gene>
    <name evidence="5" type="primary">LOC106477163</name>
</gene>
<keyword evidence="1" id="KW-0325">Glycoprotein</keyword>
<keyword evidence="4" id="KW-1185">Reference proteome</keyword>
<feature type="transmembrane region" description="Helical" evidence="2">
    <location>
        <begin position="302"/>
        <end position="326"/>
    </location>
</feature>
<keyword evidence="2" id="KW-0812">Transmembrane</keyword>
<evidence type="ECO:0000313" key="5">
    <source>
        <dbReference type="RefSeq" id="XP_022236538.1"/>
    </source>
</evidence>
<evidence type="ECO:0000259" key="3">
    <source>
        <dbReference type="Pfam" id="PF14843"/>
    </source>
</evidence>
<feature type="non-terminal residue" evidence="5">
    <location>
        <position position="1"/>
    </location>
</feature>
<accession>A0ABM1RYT3</accession>
<dbReference type="InterPro" id="IPR006212">
    <property type="entry name" value="Furin_repeat"/>
</dbReference>
<keyword evidence="2" id="KW-1133">Transmembrane helix</keyword>
<feature type="domain" description="Growth factor receptor" evidence="3">
    <location>
        <begin position="5"/>
        <end position="114"/>
    </location>
</feature>
<dbReference type="GeneID" id="106477163"/>
<name>A0ABM1RYT3_LIMPO</name>
<dbReference type="Gene3D" id="2.10.220.10">
    <property type="entry name" value="Hormone Receptor, Insulin-like Growth Factor Receptor 1, Chain A, domain 2"/>
    <property type="match status" value="2"/>
</dbReference>
<dbReference type="Proteomes" id="UP000694941">
    <property type="component" value="Unplaced"/>
</dbReference>
<dbReference type="SMART" id="SM00261">
    <property type="entry name" value="FU"/>
    <property type="match status" value="4"/>
</dbReference>
<sequence>MRGLVCYDQCSEDGCWGPRTNDCLSCNGYRLDDECIENCTIRTGVYYAGERTCKHCHEECDGECFGPGPSNCTKCRNVRDGPYCVAKCPVTKYSDDGGECKLCHENCLNGAHKSEVIQSSIWKKSTKSLILKVVNVLFRDECCLKEEEPCPDGYYIEYVNPREEGPLKSLAGKLVCRKCHKLCKTCTSYGVHISMCECMNYSSGQQCTAECPRDHYPNQISRRCIKCASECRGCYGPTAANCRACRNYRVYLDENQTVFNCTASCPLDKPVKVLIDNMEDPFCSIDGPTALEIYEIKNNIEAVFGGSVGCIVVLLVFLAMFSYFWLHRAKRKENSMKLRM</sequence>
<protein>
    <submittedName>
        <fullName evidence="5">Epidermal growth factor receptor-like</fullName>
    </submittedName>
</protein>
<dbReference type="SUPFAM" id="SSF57184">
    <property type="entry name" value="Growth factor receptor domain"/>
    <property type="match status" value="2"/>
</dbReference>
<evidence type="ECO:0000256" key="1">
    <source>
        <dbReference type="ARBA" id="ARBA00023180"/>
    </source>
</evidence>
<dbReference type="RefSeq" id="XP_022236538.1">
    <property type="nucleotide sequence ID" value="XM_022380830.1"/>
</dbReference>
<proteinExistence type="predicted"/>
<keyword evidence="2" id="KW-0472">Membrane</keyword>
<reference evidence="5" key="1">
    <citation type="submission" date="2025-08" db="UniProtKB">
        <authorList>
            <consortium name="RefSeq"/>
        </authorList>
    </citation>
    <scope>IDENTIFICATION</scope>
    <source>
        <tissue evidence="5">Muscle</tissue>
    </source>
</reference>